<keyword evidence="4" id="KW-0645">Protease</keyword>
<dbReference type="InterPro" id="IPR009003">
    <property type="entry name" value="Peptidase_S1_PA"/>
</dbReference>
<dbReference type="EMBL" id="GBHO01039581">
    <property type="protein sequence ID" value="JAG04023.1"/>
    <property type="molecule type" value="Transcribed_RNA"/>
</dbReference>
<dbReference type="InterPro" id="IPR043504">
    <property type="entry name" value="Peptidase_S1_PA_chymotrypsin"/>
</dbReference>
<evidence type="ECO:0000313" key="3">
    <source>
        <dbReference type="EMBL" id="JAG04022.1"/>
    </source>
</evidence>
<organism evidence="4">
    <name type="scientific">Lygus hesperus</name>
    <name type="common">Western plant bug</name>
    <dbReference type="NCBI Taxonomy" id="30085"/>
    <lineage>
        <taxon>Eukaryota</taxon>
        <taxon>Metazoa</taxon>
        <taxon>Ecdysozoa</taxon>
        <taxon>Arthropoda</taxon>
        <taxon>Hexapoda</taxon>
        <taxon>Insecta</taxon>
        <taxon>Pterygota</taxon>
        <taxon>Neoptera</taxon>
        <taxon>Paraneoptera</taxon>
        <taxon>Hemiptera</taxon>
        <taxon>Heteroptera</taxon>
        <taxon>Panheteroptera</taxon>
        <taxon>Cimicomorpha</taxon>
        <taxon>Miridae</taxon>
        <taxon>Mirini</taxon>
        <taxon>Lygus</taxon>
    </lineage>
</organism>
<reference evidence="4" key="2">
    <citation type="submission" date="2014-07" db="EMBL/GenBank/DDBJ databases">
        <authorList>
            <person name="Hull J."/>
        </authorList>
    </citation>
    <scope>NUCLEOTIDE SEQUENCE</scope>
</reference>
<reference evidence="5" key="3">
    <citation type="submission" date="2014-09" db="EMBL/GenBank/DDBJ databases">
        <authorList>
            <person name="Magalhaes I.L.F."/>
            <person name="Oliveira U."/>
            <person name="Santos F.R."/>
            <person name="Vidigal T.H.D.A."/>
            <person name="Brescovit A.D."/>
            <person name="Santos A.J."/>
        </authorList>
    </citation>
    <scope>NUCLEOTIDE SEQUENCE</scope>
</reference>
<dbReference type="EMBL" id="GBHO01039582">
    <property type="protein sequence ID" value="JAG04022.1"/>
    <property type="molecule type" value="Transcribed_RNA"/>
</dbReference>
<feature type="domain" description="Peptidase S1" evidence="1">
    <location>
        <begin position="5"/>
        <end position="72"/>
    </location>
</feature>
<keyword evidence="4" id="KW-0378">Hydrolase</keyword>
<sequence>MPEELRIPVLRIDPHPFYIGHPDFLNDIALVTLSTGIHYHDGVKPICLPHPTFITANQTVTQIGYQNPEITEERISTEEACYIRLVCSSMSAILASYYRATLYIFTNCRFLSGRIWWSCCCD</sequence>
<dbReference type="EMBL" id="GBHO01039583">
    <property type="protein sequence ID" value="JAG04021.1"/>
    <property type="molecule type" value="Transcribed_RNA"/>
</dbReference>
<dbReference type="Gene3D" id="2.40.10.10">
    <property type="entry name" value="Trypsin-like serine proteases"/>
    <property type="match status" value="1"/>
</dbReference>
<gene>
    <name evidence="4" type="primary">PRSS45_3</name>
    <name evidence="2" type="synonym">PRSS45_1</name>
    <name evidence="3" type="synonym">PRSS45_2</name>
    <name evidence="2" type="ORF">CM83_21122</name>
    <name evidence="4" type="ORF">CM83_21124</name>
    <name evidence="3" type="ORF">CM83_21126</name>
</gene>
<accession>A0A0A9WBZ1</accession>
<dbReference type="SUPFAM" id="SSF50494">
    <property type="entry name" value="Trypsin-like serine proteases"/>
    <property type="match status" value="1"/>
</dbReference>
<evidence type="ECO:0000313" key="5">
    <source>
        <dbReference type="EMBL" id="JAG55121.1"/>
    </source>
</evidence>
<dbReference type="EMBL" id="GBRD01010703">
    <property type="protein sequence ID" value="JAG55121.1"/>
    <property type="molecule type" value="Transcribed_RNA"/>
</dbReference>
<dbReference type="InterPro" id="IPR001254">
    <property type="entry name" value="Trypsin_dom"/>
</dbReference>
<dbReference type="AlphaFoldDB" id="A0A0A9WBZ1"/>
<name>A0A0A9WBZ1_LYGHE</name>
<dbReference type="GO" id="GO:0006508">
    <property type="term" value="P:proteolysis"/>
    <property type="evidence" value="ECO:0007669"/>
    <property type="project" value="UniProtKB-KW"/>
</dbReference>
<protein>
    <submittedName>
        <fullName evidence="4">Serine protease 45</fullName>
    </submittedName>
</protein>
<proteinExistence type="predicted"/>
<reference evidence="4" key="1">
    <citation type="journal article" date="2014" name="PLoS ONE">
        <title>Transcriptome-Based Identification of ABC Transporters in the Western Tarnished Plant Bug Lygus hesperus.</title>
        <authorList>
            <person name="Hull J.J."/>
            <person name="Chaney K."/>
            <person name="Geib S.M."/>
            <person name="Fabrick J.A."/>
            <person name="Brent C.S."/>
            <person name="Walsh D."/>
            <person name="Lavine L.C."/>
        </authorList>
    </citation>
    <scope>NUCLEOTIDE SEQUENCE</scope>
</reference>
<evidence type="ECO:0000259" key="1">
    <source>
        <dbReference type="Pfam" id="PF00089"/>
    </source>
</evidence>
<evidence type="ECO:0000313" key="4">
    <source>
        <dbReference type="EMBL" id="JAG04023.1"/>
    </source>
</evidence>
<dbReference type="GO" id="GO:0004252">
    <property type="term" value="F:serine-type endopeptidase activity"/>
    <property type="evidence" value="ECO:0007669"/>
    <property type="project" value="InterPro"/>
</dbReference>
<dbReference type="EMBL" id="GBRD01010701">
    <property type="protein sequence ID" value="JAG55123.1"/>
    <property type="molecule type" value="Transcribed_RNA"/>
</dbReference>
<evidence type="ECO:0000313" key="2">
    <source>
        <dbReference type="EMBL" id="JAG04021.1"/>
    </source>
</evidence>
<dbReference type="EMBL" id="GBRD01010629">
    <property type="protein sequence ID" value="JAG55195.1"/>
    <property type="molecule type" value="Transcribed_RNA"/>
</dbReference>
<dbReference type="Pfam" id="PF00089">
    <property type="entry name" value="Trypsin"/>
    <property type="match status" value="1"/>
</dbReference>